<gene>
    <name evidence="2" type="ORF">V8G54_011069</name>
</gene>
<reference evidence="2 3" key="1">
    <citation type="journal article" date="2023" name="Life. Sci Alliance">
        <title>Evolutionary insights into 3D genome organization and epigenetic landscape of Vigna mungo.</title>
        <authorList>
            <person name="Junaid A."/>
            <person name="Singh B."/>
            <person name="Bhatia S."/>
        </authorList>
    </citation>
    <scope>NUCLEOTIDE SEQUENCE [LARGE SCALE GENOMIC DNA]</scope>
    <source>
        <strain evidence="2">Urdbean</strain>
    </source>
</reference>
<feature type="transmembrane region" description="Helical" evidence="1">
    <location>
        <begin position="33"/>
        <end position="58"/>
    </location>
</feature>
<sequence length="110" mass="11679">MSFSFTSSPDFPVASTFSSLVNSFFSLSSISSLAFFSAFSSAFFLAFFSASFFAFFLASSRDSIKLFKQISGSSSADLGIRFSATSAGEVLVSPINFSIVGNKLCDSTSK</sequence>
<evidence type="ECO:0000313" key="2">
    <source>
        <dbReference type="EMBL" id="WVZ13503.1"/>
    </source>
</evidence>
<protein>
    <submittedName>
        <fullName evidence="2">Uncharacterized protein</fullName>
    </submittedName>
</protein>
<keyword evidence="1" id="KW-1133">Transmembrane helix</keyword>
<keyword evidence="1" id="KW-0812">Transmembrane</keyword>
<dbReference type="EMBL" id="CP144697">
    <property type="protein sequence ID" value="WVZ13503.1"/>
    <property type="molecule type" value="Genomic_DNA"/>
</dbReference>
<name>A0AAQ3S1Y6_VIGMU</name>
<proteinExistence type="predicted"/>
<organism evidence="2 3">
    <name type="scientific">Vigna mungo</name>
    <name type="common">Black gram</name>
    <name type="synonym">Phaseolus mungo</name>
    <dbReference type="NCBI Taxonomy" id="3915"/>
    <lineage>
        <taxon>Eukaryota</taxon>
        <taxon>Viridiplantae</taxon>
        <taxon>Streptophyta</taxon>
        <taxon>Embryophyta</taxon>
        <taxon>Tracheophyta</taxon>
        <taxon>Spermatophyta</taxon>
        <taxon>Magnoliopsida</taxon>
        <taxon>eudicotyledons</taxon>
        <taxon>Gunneridae</taxon>
        <taxon>Pentapetalae</taxon>
        <taxon>rosids</taxon>
        <taxon>fabids</taxon>
        <taxon>Fabales</taxon>
        <taxon>Fabaceae</taxon>
        <taxon>Papilionoideae</taxon>
        <taxon>50 kb inversion clade</taxon>
        <taxon>NPAAA clade</taxon>
        <taxon>indigoferoid/millettioid clade</taxon>
        <taxon>Phaseoleae</taxon>
        <taxon>Vigna</taxon>
    </lineage>
</organism>
<dbReference type="AlphaFoldDB" id="A0AAQ3S1Y6"/>
<keyword evidence="1" id="KW-0472">Membrane</keyword>
<evidence type="ECO:0000313" key="3">
    <source>
        <dbReference type="Proteomes" id="UP001374535"/>
    </source>
</evidence>
<evidence type="ECO:0000256" key="1">
    <source>
        <dbReference type="SAM" id="Phobius"/>
    </source>
</evidence>
<dbReference type="Proteomes" id="UP001374535">
    <property type="component" value="Chromosome 4"/>
</dbReference>
<accession>A0AAQ3S1Y6</accession>
<keyword evidence="3" id="KW-1185">Reference proteome</keyword>